<organism evidence="3">
    <name type="scientific">Bactrocera dorsalis</name>
    <name type="common">Oriental fruit fly</name>
    <name type="synonym">Dacus dorsalis</name>
    <dbReference type="NCBI Taxonomy" id="27457"/>
    <lineage>
        <taxon>Eukaryota</taxon>
        <taxon>Metazoa</taxon>
        <taxon>Ecdysozoa</taxon>
        <taxon>Arthropoda</taxon>
        <taxon>Hexapoda</taxon>
        <taxon>Insecta</taxon>
        <taxon>Pterygota</taxon>
        <taxon>Neoptera</taxon>
        <taxon>Endopterygota</taxon>
        <taxon>Diptera</taxon>
        <taxon>Brachycera</taxon>
        <taxon>Muscomorpha</taxon>
        <taxon>Tephritoidea</taxon>
        <taxon>Tephritidae</taxon>
        <taxon>Bactrocera</taxon>
        <taxon>Bactrocera</taxon>
    </lineage>
</organism>
<evidence type="ECO:0000256" key="1">
    <source>
        <dbReference type="ARBA" id="ARBA00007191"/>
    </source>
</evidence>
<dbReference type="InterPro" id="IPR004942">
    <property type="entry name" value="Roadblock/LAMTOR2_dom"/>
</dbReference>
<evidence type="ECO:0000313" key="5">
    <source>
        <dbReference type="RefSeq" id="XP_011206601.1"/>
    </source>
</evidence>
<name>A0A034WUN0_BACDO</name>
<feature type="domain" description="Roadblock/LAMTOR2" evidence="2">
    <location>
        <begin position="28"/>
        <end position="100"/>
    </location>
</feature>
<dbReference type="KEGG" id="bdr:105228453"/>
<gene>
    <name evidence="3" type="primary">DLRB2</name>
    <name evidence="5" type="synonym">LOC105228453</name>
</gene>
<dbReference type="Gene3D" id="3.30.450.30">
    <property type="entry name" value="Dynein light chain 2a, cytoplasmic"/>
    <property type="match status" value="1"/>
</dbReference>
<dbReference type="Pfam" id="PF03259">
    <property type="entry name" value="Robl_LC7"/>
    <property type="match status" value="1"/>
</dbReference>
<proteinExistence type="inferred from homology"/>
<dbReference type="SUPFAM" id="SSF103196">
    <property type="entry name" value="Roadblock/LC7 domain"/>
    <property type="match status" value="1"/>
</dbReference>
<evidence type="ECO:0000313" key="4">
    <source>
        <dbReference type="Proteomes" id="UP001652620"/>
    </source>
</evidence>
<dbReference type="RefSeq" id="XP_011206601.1">
    <property type="nucleotide sequence ID" value="XM_011208299.3"/>
</dbReference>
<evidence type="ECO:0000313" key="3">
    <source>
        <dbReference type="EMBL" id="JAC57493.1"/>
    </source>
</evidence>
<dbReference type="GeneID" id="105228453"/>
<sequence>MLSIQLENVVRRNAENTERIMRNAIGYVVSNNALGTVVQSTFDNSTSGGITKLISGVLVPTARSAVRDLDSTNDLAFLRIATRKFEYLVAPEKEFTIVVMQ</sequence>
<reference evidence="5" key="2">
    <citation type="submission" date="2025-04" db="UniProtKB">
        <authorList>
            <consortium name="RefSeq"/>
        </authorList>
    </citation>
    <scope>IDENTIFICATION</scope>
    <source>
        <strain evidence="5">Punador</strain>
    </source>
</reference>
<dbReference type="Proteomes" id="UP001652620">
    <property type="component" value="Chromosome 3"/>
</dbReference>
<protein>
    <submittedName>
        <fullName evidence="3 5">Dynein light chain roadblock-type 2</fullName>
    </submittedName>
</protein>
<dbReference type="OrthoDB" id="9985637at2759"/>
<comment type="similarity">
    <text evidence="1">Belongs to the GAMAD family.</text>
</comment>
<dbReference type="PANTHER" id="PTHR10779">
    <property type="entry name" value="DYNEIN LIGHT CHAIN ROADBLOCK"/>
    <property type="match status" value="1"/>
</dbReference>
<dbReference type="OMA" id="PTNKLCY"/>
<keyword evidence="4" id="KW-1185">Reference proteome</keyword>
<dbReference type="EMBL" id="GAKP01001462">
    <property type="protein sequence ID" value="JAC57490.1"/>
    <property type="molecule type" value="Transcribed_RNA"/>
</dbReference>
<dbReference type="AlphaFoldDB" id="A0A034WUN0"/>
<accession>A0A034WUN0</accession>
<dbReference type="EMBL" id="GAKP01001459">
    <property type="protein sequence ID" value="JAC57493.1"/>
    <property type="molecule type" value="Transcribed_RNA"/>
</dbReference>
<dbReference type="EMBL" id="GAKP01001460">
    <property type="protein sequence ID" value="JAC57492.1"/>
    <property type="molecule type" value="Transcribed_RNA"/>
</dbReference>
<evidence type="ECO:0000259" key="2">
    <source>
        <dbReference type="Pfam" id="PF03259"/>
    </source>
</evidence>
<reference evidence="3" key="1">
    <citation type="journal article" date="2014" name="BMC Genomics">
        <title>Characterizing the developmental transcriptome of the oriental fruit fly, Bactrocera dorsalis (Diptera: Tephritidae) through comparative genomic analysis with Drosophila melanogaster utilizing modENCODE datasets.</title>
        <authorList>
            <person name="Geib S.M."/>
            <person name="Calla B."/>
            <person name="Hall B."/>
            <person name="Hou S."/>
            <person name="Manoukis N.C."/>
        </authorList>
    </citation>
    <scope>NUCLEOTIDE SEQUENCE</scope>
    <source>
        <strain evidence="3">Punador</strain>
    </source>
</reference>